<evidence type="ECO:0000256" key="4">
    <source>
        <dbReference type="ARBA" id="ARBA00023163"/>
    </source>
</evidence>
<dbReference type="PANTHER" id="PTHR47338">
    <property type="entry name" value="ZN(II)2CYS6 TRANSCRIPTION FACTOR (EUROFUNG)-RELATED"/>
    <property type="match status" value="1"/>
</dbReference>
<keyword evidence="5" id="KW-0539">Nucleus</keyword>
<dbReference type="InterPro" id="IPR001138">
    <property type="entry name" value="Zn2Cys6_DnaBD"/>
</dbReference>
<dbReference type="InterPro" id="IPR036864">
    <property type="entry name" value="Zn2-C6_fun-type_DNA-bd_sf"/>
</dbReference>
<dbReference type="SUPFAM" id="SSF57701">
    <property type="entry name" value="Zn2/Cys6 DNA-binding domain"/>
    <property type="match status" value="1"/>
</dbReference>
<keyword evidence="8" id="KW-1185">Reference proteome</keyword>
<dbReference type="AlphaFoldDB" id="A0AAW2YKK2"/>
<keyword evidence="3" id="KW-0805">Transcription regulation</keyword>
<dbReference type="InterPro" id="IPR050815">
    <property type="entry name" value="TF_fung"/>
</dbReference>
<evidence type="ECO:0000313" key="8">
    <source>
        <dbReference type="Proteomes" id="UP001431209"/>
    </source>
</evidence>
<accession>A0AAW2YKK2</accession>
<dbReference type="Pfam" id="PF00172">
    <property type="entry name" value="Zn_clus"/>
    <property type="match status" value="1"/>
</dbReference>
<comment type="caution">
    <text evidence="7">The sequence shown here is derived from an EMBL/GenBank/DDBJ whole genome shotgun (WGS) entry which is preliminary data.</text>
</comment>
<organism evidence="7 8">
    <name type="scientific">Acrasis kona</name>
    <dbReference type="NCBI Taxonomy" id="1008807"/>
    <lineage>
        <taxon>Eukaryota</taxon>
        <taxon>Discoba</taxon>
        <taxon>Heterolobosea</taxon>
        <taxon>Tetramitia</taxon>
        <taxon>Eutetramitia</taxon>
        <taxon>Acrasidae</taxon>
        <taxon>Acrasis</taxon>
    </lineage>
</organism>
<keyword evidence="2" id="KW-0479">Metal-binding</keyword>
<dbReference type="Proteomes" id="UP001431209">
    <property type="component" value="Unassembled WGS sequence"/>
</dbReference>
<evidence type="ECO:0000256" key="1">
    <source>
        <dbReference type="ARBA" id="ARBA00004123"/>
    </source>
</evidence>
<dbReference type="PROSITE" id="PS00463">
    <property type="entry name" value="ZN2_CY6_FUNGAL_1"/>
    <property type="match status" value="1"/>
</dbReference>
<keyword evidence="4" id="KW-0804">Transcription</keyword>
<name>A0AAW2YKK2_9EUKA</name>
<evidence type="ECO:0000313" key="7">
    <source>
        <dbReference type="EMBL" id="KAL0477549.1"/>
    </source>
</evidence>
<comment type="subcellular location">
    <subcellularLocation>
        <location evidence="1">Nucleus</location>
    </subcellularLocation>
</comment>
<dbReference type="GO" id="GO:0005634">
    <property type="term" value="C:nucleus"/>
    <property type="evidence" value="ECO:0007669"/>
    <property type="project" value="UniProtKB-SubCell"/>
</dbReference>
<dbReference type="SMART" id="SM00066">
    <property type="entry name" value="GAL4"/>
    <property type="match status" value="1"/>
</dbReference>
<dbReference type="CDD" id="cd00067">
    <property type="entry name" value="GAL4"/>
    <property type="match status" value="1"/>
</dbReference>
<dbReference type="Gene3D" id="4.10.240.10">
    <property type="entry name" value="Zn(2)-C6 fungal-type DNA-binding domain"/>
    <property type="match status" value="1"/>
</dbReference>
<evidence type="ECO:0000256" key="3">
    <source>
        <dbReference type="ARBA" id="ARBA00023015"/>
    </source>
</evidence>
<sequence length="505" mass="57833">MDDTMPTLKIDEEDRTHSPISCTNCRKAHRKCDKLLPSCGECRQRDPSACQYNTPKKRGPKLLPNKRKQENTAPLEYTKILVTSTMDEFSANEDLNVQNKTYPMKKNDSFSINDLNTNSTAKIKTDTLQEDSKIPTHIDKSVIMEIQSLSDISQLRFRGHFNHLILMFIDYVSDGQSLFDRQLLDDFYNTTYPYYSPCVTLNGNINVQDELRLLHIECMIIAALQRISCKHLAHQMFENVCRVRIGKYFDKCNIYHDLACCCIILCTYLTAEAEFSQASIYKLLLGSFTLDETVRQNEGRGSILPIKHKLTVFALQWLDMLSSDPVIRMRSVGVLYSNYFFEEAFDDSCLDSSKYQSDLEYASAILDCINMLEQKTKAFYYNNLPALSGPVENLSLNFLHNDLLLNGVRLSILKKIGLISGDLAKKFADRVTELTLSPLFTYCSYLALDSVVSCCMIHMNDYNTKLNVLEYDLLALQSLENRYSATRRLYGGLMNTLEERIKNSS</sequence>
<proteinExistence type="predicted"/>
<gene>
    <name evidence="7" type="ORF">AKO1_010838</name>
</gene>
<evidence type="ECO:0000256" key="2">
    <source>
        <dbReference type="ARBA" id="ARBA00022723"/>
    </source>
</evidence>
<dbReference type="GO" id="GO:0000981">
    <property type="term" value="F:DNA-binding transcription factor activity, RNA polymerase II-specific"/>
    <property type="evidence" value="ECO:0007669"/>
    <property type="project" value="InterPro"/>
</dbReference>
<protein>
    <submittedName>
        <fullName evidence="7">Transcriptional regulatory protein</fullName>
    </submittedName>
</protein>
<evidence type="ECO:0000259" key="6">
    <source>
        <dbReference type="PROSITE" id="PS50048"/>
    </source>
</evidence>
<evidence type="ECO:0000256" key="5">
    <source>
        <dbReference type="ARBA" id="ARBA00023242"/>
    </source>
</evidence>
<reference evidence="7 8" key="1">
    <citation type="submission" date="2024-03" db="EMBL/GenBank/DDBJ databases">
        <title>The Acrasis kona genome and developmental transcriptomes reveal deep origins of eukaryotic multicellular pathways.</title>
        <authorList>
            <person name="Sheikh S."/>
            <person name="Fu C.-J."/>
            <person name="Brown M.W."/>
            <person name="Baldauf S.L."/>
        </authorList>
    </citation>
    <scope>NUCLEOTIDE SEQUENCE [LARGE SCALE GENOMIC DNA]</scope>
    <source>
        <strain evidence="7 8">ATCC MYA-3509</strain>
    </source>
</reference>
<feature type="domain" description="Zn(2)-C6 fungal-type" evidence="6">
    <location>
        <begin position="21"/>
        <end position="52"/>
    </location>
</feature>
<dbReference type="GO" id="GO:0008270">
    <property type="term" value="F:zinc ion binding"/>
    <property type="evidence" value="ECO:0007669"/>
    <property type="project" value="InterPro"/>
</dbReference>
<dbReference type="EMBL" id="JAOPGA020000191">
    <property type="protein sequence ID" value="KAL0477549.1"/>
    <property type="molecule type" value="Genomic_DNA"/>
</dbReference>
<dbReference type="PROSITE" id="PS50048">
    <property type="entry name" value="ZN2_CY6_FUNGAL_2"/>
    <property type="match status" value="1"/>
</dbReference>
<dbReference type="PANTHER" id="PTHR47338:SF5">
    <property type="entry name" value="ZN(II)2CYS6 TRANSCRIPTION FACTOR (EUROFUNG)"/>
    <property type="match status" value="1"/>
</dbReference>